<feature type="region of interest" description="Disordered" evidence="1">
    <location>
        <begin position="19"/>
        <end position="47"/>
    </location>
</feature>
<gene>
    <name evidence="2" type="ORF">AMATHDRAFT_136248</name>
</gene>
<evidence type="ECO:0000313" key="2">
    <source>
        <dbReference type="EMBL" id="PFH53930.1"/>
    </source>
</evidence>
<dbReference type="PANTHER" id="PTHR28266">
    <property type="entry name" value="54S RIBOSOMAL PROTEIN L20, MITOCHONDRIAL"/>
    <property type="match status" value="1"/>
</dbReference>
<protein>
    <submittedName>
        <fullName evidence="2">Uncharacterized protein</fullName>
    </submittedName>
</protein>
<organism evidence="2 3">
    <name type="scientific">Amanita thiersii Skay4041</name>
    <dbReference type="NCBI Taxonomy" id="703135"/>
    <lineage>
        <taxon>Eukaryota</taxon>
        <taxon>Fungi</taxon>
        <taxon>Dikarya</taxon>
        <taxon>Basidiomycota</taxon>
        <taxon>Agaricomycotina</taxon>
        <taxon>Agaricomycetes</taxon>
        <taxon>Agaricomycetidae</taxon>
        <taxon>Agaricales</taxon>
        <taxon>Pluteineae</taxon>
        <taxon>Amanitaceae</taxon>
        <taxon>Amanita</taxon>
    </lineage>
</organism>
<dbReference type="Proteomes" id="UP000242287">
    <property type="component" value="Unassembled WGS sequence"/>
</dbReference>
<dbReference type="EMBL" id="KZ301971">
    <property type="protein sequence ID" value="PFH53930.1"/>
    <property type="molecule type" value="Genomic_DNA"/>
</dbReference>
<dbReference type="Pfam" id="PF12824">
    <property type="entry name" value="MRP-L20"/>
    <property type="match status" value="1"/>
</dbReference>
<dbReference type="GO" id="GO:0005762">
    <property type="term" value="C:mitochondrial large ribosomal subunit"/>
    <property type="evidence" value="ECO:0007669"/>
    <property type="project" value="TreeGrafter"/>
</dbReference>
<dbReference type="OrthoDB" id="6021263at2759"/>
<dbReference type="AlphaFoldDB" id="A0A2A9P0B6"/>
<keyword evidence="3" id="KW-1185">Reference proteome</keyword>
<proteinExistence type="predicted"/>
<dbReference type="GO" id="GO:0003735">
    <property type="term" value="F:structural constituent of ribosome"/>
    <property type="evidence" value="ECO:0007669"/>
    <property type="project" value="TreeGrafter"/>
</dbReference>
<dbReference type="STRING" id="703135.A0A2A9P0B6"/>
<evidence type="ECO:0000313" key="3">
    <source>
        <dbReference type="Proteomes" id="UP000242287"/>
    </source>
</evidence>
<sequence>MNAKKRILDASCLIRSYATKYPRPRPGTAERPPVHRPDPLTNNPNAITTSLENESLTFIHRPPPSSPSPYSLTTAPSSPLLWPKATPIDEPLPPISRPRLNKVPPQRASDEVLAEIRRLRLSDPTTYTRTKLAKMFGCTQTFIGSIAALKKSQRKTSIRKEEEKREAERVTWSERKQLVRQIRAKRRELW</sequence>
<evidence type="ECO:0000256" key="1">
    <source>
        <dbReference type="SAM" id="MobiDB-lite"/>
    </source>
</evidence>
<name>A0A2A9P0B6_9AGAR</name>
<dbReference type="PANTHER" id="PTHR28266:SF1">
    <property type="entry name" value="LARGE RIBOSOMAL SUBUNIT PROTEIN ML58"/>
    <property type="match status" value="1"/>
</dbReference>
<accession>A0A2A9P0B6</accession>
<reference evidence="2 3" key="1">
    <citation type="submission" date="2014-02" db="EMBL/GenBank/DDBJ databases">
        <title>Transposable element dynamics among asymbiotic and ectomycorrhizal Amanita fungi.</title>
        <authorList>
            <consortium name="DOE Joint Genome Institute"/>
            <person name="Hess J."/>
            <person name="Skrede I."/>
            <person name="Wolfe B."/>
            <person name="LaButti K."/>
            <person name="Ohm R.A."/>
            <person name="Grigoriev I.V."/>
            <person name="Pringle A."/>
        </authorList>
    </citation>
    <scope>NUCLEOTIDE SEQUENCE [LARGE SCALE GENOMIC DNA]</scope>
    <source>
        <strain evidence="2 3">SKay4041</strain>
    </source>
</reference>
<dbReference type="InterPro" id="IPR024388">
    <property type="entry name" value="Ribosomal_mL58"/>
</dbReference>